<accession>A0A8X6M6E3</accession>
<dbReference type="GO" id="GO:0012505">
    <property type="term" value="C:endomembrane system"/>
    <property type="evidence" value="ECO:0007669"/>
    <property type="project" value="TreeGrafter"/>
</dbReference>
<feature type="compositionally biased region" description="Polar residues" evidence="8">
    <location>
        <begin position="410"/>
        <end position="432"/>
    </location>
</feature>
<name>A0A8X6M6E3_NEPPI</name>
<organism evidence="10 11">
    <name type="scientific">Nephila pilipes</name>
    <name type="common">Giant wood spider</name>
    <name type="synonym">Nephila maculata</name>
    <dbReference type="NCBI Taxonomy" id="299642"/>
    <lineage>
        <taxon>Eukaryota</taxon>
        <taxon>Metazoa</taxon>
        <taxon>Ecdysozoa</taxon>
        <taxon>Arthropoda</taxon>
        <taxon>Chelicerata</taxon>
        <taxon>Arachnida</taxon>
        <taxon>Araneae</taxon>
        <taxon>Araneomorphae</taxon>
        <taxon>Entelegynae</taxon>
        <taxon>Araneoidea</taxon>
        <taxon>Nephilidae</taxon>
        <taxon>Nephila</taxon>
    </lineage>
</organism>
<feature type="transmembrane region" description="Helical" evidence="9">
    <location>
        <begin position="590"/>
        <end position="612"/>
    </location>
</feature>
<keyword evidence="4 9" id="KW-1133">Transmembrane helix</keyword>
<keyword evidence="3 9" id="KW-0812">Transmembrane</keyword>
<dbReference type="EMBL" id="BMAW01041573">
    <property type="protein sequence ID" value="GFS29532.1"/>
    <property type="molecule type" value="Genomic_DNA"/>
</dbReference>
<feature type="region of interest" description="Disordered" evidence="8">
    <location>
        <begin position="104"/>
        <end position="155"/>
    </location>
</feature>
<dbReference type="PANTHER" id="PTHR17613">
    <property type="entry name" value="CEREBRAL PROTEIN-11-RELATED"/>
    <property type="match status" value="1"/>
</dbReference>
<feature type="compositionally biased region" description="Polar residues" evidence="8">
    <location>
        <begin position="113"/>
        <end position="152"/>
    </location>
</feature>
<evidence type="ECO:0000256" key="4">
    <source>
        <dbReference type="ARBA" id="ARBA00022989"/>
    </source>
</evidence>
<dbReference type="PANTHER" id="PTHR17613:SF14">
    <property type="entry name" value="DEMENTIN, ISOFORM H"/>
    <property type="match status" value="1"/>
</dbReference>
<dbReference type="Proteomes" id="UP000887013">
    <property type="component" value="Unassembled WGS sequence"/>
</dbReference>
<sequence length="663" mass="73792">MFSSNESSDNCEISLLIGSDFYWPFTNRIKRLNVSLDAIEISLRWSLQGKCDEPKDSTSVNLIVIEKKSISVELRRFGDIEGSGTYEKDSVTLGNGDAEMFHSSAIMKRKKSPLQSRRGGTSSDSNDSTKLSTPHDSTKLSAPSHGNVSMSSPAALHPPSFHINLSPGLSASSHLTVNNSADEWNNADDSADLDAAGLSGSLPSLGSTEGLHFCGIDEADLGSSHPVDAQRTKAAIEHIQQKITRTKELIKVEQTARDENVNEYLKLATNADKQQLQRIKNVFEKKNQKSAQLITQLQKKLENYNKRIRDLETHGLPRGVLRDMGQGLKGVVGSLKGGRLGRASMSHTTAESVMSKPREFAHLIKNKFGSADNINSMSKSEECNDEPELNIHGSALSTHSTRYTSDEENSSVTSESGQNPNPGEAQVHSTVPSPHHHAALQSLPSGTESTTVHSMGPASFDLEPILQELRSQRDEYQHLVEEIESVKGQIQQESTYFSQALQEERYRYERLEEQMNDLIELHQNEIENLKQGIADMEEKVQYQSEERLRDVHDVLDNCQTRISRMEHQQHQHLQQLVTLDAVENSQARALLLKLVNIALTVLQVVLLLVATLSNIIMPFLRTRVRTLTTLLLILLIVMICHQWPELLELCRSKAVTLIPPLAQ</sequence>
<evidence type="ECO:0000256" key="5">
    <source>
        <dbReference type="ARBA" id="ARBA00023054"/>
    </source>
</evidence>
<feature type="coiled-coil region" evidence="7">
    <location>
        <begin position="287"/>
        <end position="314"/>
    </location>
</feature>
<evidence type="ECO:0000256" key="8">
    <source>
        <dbReference type="SAM" id="MobiDB-lite"/>
    </source>
</evidence>
<comment type="caution">
    <text evidence="10">The sequence shown here is derived from an EMBL/GenBank/DDBJ whole genome shotgun (WGS) entry which is preliminary data.</text>
</comment>
<feature type="compositionally biased region" description="Polar residues" evidence="8">
    <location>
        <begin position="442"/>
        <end position="453"/>
    </location>
</feature>
<evidence type="ECO:0000256" key="1">
    <source>
        <dbReference type="ARBA" id="ARBA00004370"/>
    </source>
</evidence>
<evidence type="ECO:0000256" key="9">
    <source>
        <dbReference type="SAM" id="Phobius"/>
    </source>
</evidence>
<comment type="subcellular location">
    <subcellularLocation>
        <location evidence="1">Membrane</location>
    </subcellularLocation>
</comment>
<evidence type="ECO:0000256" key="7">
    <source>
        <dbReference type="SAM" id="Coils"/>
    </source>
</evidence>
<evidence type="ECO:0000313" key="11">
    <source>
        <dbReference type="Proteomes" id="UP000887013"/>
    </source>
</evidence>
<dbReference type="GO" id="GO:0016020">
    <property type="term" value="C:membrane"/>
    <property type="evidence" value="ECO:0007669"/>
    <property type="project" value="UniProtKB-SubCell"/>
</dbReference>
<keyword evidence="5 7" id="KW-0175">Coiled coil</keyword>
<proteinExistence type="inferred from homology"/>
<evidence type="ECO:0000256" key="2">
    <source>
        <dbReference type="ARBA" id="ARBA00008108"/>
    </source>
</evidence>
<keyword evidence="6 9" id="KW-0472">Membrane</keyword>
<reference evidence="10" key="1">
    <citation type="submission" date="2020-08" db="EMBL/GenBank/DDBJ databases">
        <title>Multicomponent nature underlies the extraordinary mechanical properties of spider dragline silk.</title>
        <authorList>
            <person name="Kono N."/>
            <person name="Nakamura H."/>
            <person name="Mori M."/>
            <person name="Yoshida Y."/>
            <person name="Ohtoshi R."/>
            <person name="Malay A.D."/>
            <person name="Moran D.A.P."/>
            <person name="Tomita M."/>
            <person name="Numata K."/>
            <person name="Arakawa K."/>
        </authorList>
    </citation>
    <scope>NUCLEOTIDE SEQUENCE</scope>
</reference>
<keyword evidence="11" id="KW-1185">Reference proteome</keyword>
<evidence type="ECO:0000256" key="6">
    <source>
        <dbReference type="ARBA" id="ARBA00023136"/>
    </source>
</evidence>
<feature type="coiled-coil region" evidence="7">
    <location>
        <begin position="466"/>
        <end position="546"/>
    </location>
</feature>
<dbReference type="Pfam" id="PF10267">
    <property type="entry name" value="Tmemb_cc2"/>
    <property type="match status" value="1"/>
</dbReference>
<protein>
    <submittedName>
        <fullName evidence="10">Transmembrane and coiled-coil domains protein 2</fullName>
    </submittedName>
</protein>
<evidence type="ECO:0000256" key="3">
    <source>
        <dbReference type="ARBA" id="ARBA00022692"/>
    </source>
</evidence>
<dbReference type="OrthoDB" id="6427959at2759"/>
<gene>
    <name evidence="10" type="primary">Tmcc2</name>
    <name evidence="10" type="ORF">NPIL_227712</name>
</gene>
<comment type="similarity">
    <text evidence="2">Belongs to the TEX28 family.</text>
</comment>
<feature type="region of interest" description="Disordered" evidence="8">
    <location>
        <begin position="394"/>
        <end position="457"/>
    </location>
</feature>
<evidence type="ECO:0000313" key="10">
    <source>
        <dbReference type="EMBL" id="GFS29532.1"/>
    </source>
</evidence>
<dbReference type="InterPro" id="IPR019394">
    <property type="entry name" value="TEX28/TMCC"/>
</dbReference>
<dbReference type="AlphaFoldDB" id="A0A8X6M6E3"/>